<dbReference type="InParanoid" id="F4BYA2"/>
<dbReference type="HOGENOM" id="CLU_1329462_0_0_2"/>
<proteinExistence type="predicted"/>
<evidence type="ECO:0000313" key="2">
    <source>
        <dbReference type="Proteomes" id="UP000007807"/>
    </source>
</evidence>
<dbReference type="KEGG" id="mcj:MCON_0817"/>
<dbReference type="AlphaFoldDB" id="F4BYA2"/>
<organism evidence="1 2">
    <name type="scientific">Methanothrix soehngenii (strain ATCC 5969 / DSM 3671 / JCM 10134 / NBRC 103675 / OCM 69 / GP-6)</name>
    <name type="common">Methanosaeta concilii</name>
    <dbReference type="NCBI Taxonomy" id="990316"/>
    <lineage>
        <taxon>Archaea</taxon>
        <taxon>Methanobacteriati</taxon>
        <taxon>Methanobacteriota</taxon>
        <taxon>Stenosarchaea group</taxon>
        <taxon>Methanomicrobia</taxon>
        <taxon>Methanotrichales</taxon>
        <taxon>Methanotrichaceae</taxon>
        <taxon>Methanothrix</taxon>
    </lineage>
</organism>
<sequence>MSITPNLNTDLQSWKTGLRNFNEIKITRGTSVYQHWKVCGGADASYFDGFFGGNVGGSITFDSDVWADNQMELTIDLQDVKLYTLDRADWWIGGMLSEYKNGPFYDSRFTPATFFGEDGTLKLIPSAVLVGFRPKCELTISDFVYSRHSTDWEGHAGIRIGPFQISSKTHKVTVIENSEKHTKTITFAPTDDRPLIIGVLSDLNLA</sequence>
<protein>
    <submittedName>
        <fullName evidence="1">Uncharacterized protein</fullName>
    </submittedName>
</protein>
<accession>F4BYA2</accession>
<keyword evidence="2" id="KW-1185">Reference proteome</keyword>
<dbReference type="GeneID" id="10460518"/>
<dbReference type="Proteomes" id="UP000007807">
    <property type="component" value="Chromosome"/>
</dbReference>
<dbReference type="EMBL" id="CP002565">
    <property type="protein sequence ID" value="AEB67607.1"/>
    <property type="molecule type" value="Genomic_DNA"/>
</dbReference>
<dbReference type="RefSeq" id="WP_013718664.1">
    <property type="nucleotide sequence ID" value="NC_015416.1"/>
</dbReference>
<evidence type="ECO:0000313" key="1">
    <source>
        <dbReference type="EMBL" id="AEB67607.1"/>
    </source>
</evidence>
<gene>
    <name evidence="1" type="ordered locus">MCON_0817</name>
</gene>
<reference evidence="1 2" key="1">
    <citation type="journal article" date="2011" name="J. Bacteriol.">
        <title>Complete genome sequence of Methanosaeta concilii, a specialist in aceticlastic methanogenesis.</title>
        <authorList>
            <person name="Barber R.D."/>
            <person name="Zhang L."/>
            <person name="Harnack M."/>
            <person name="Olson M.V."/>
            <person name="Kaul R."/>
            <person name="Ingram-Smith C."/>
            <person name="Smith K.S."/>
        </authorList>
    </citation>
    <scope>NUCLEOTIDE SEQUENCE [LARGE SCALE GENOMIC DNA]</scope>
    <source>
        <strain evidence="2">ATCC 5969 / DSM 3671 / JCM 10134 / NBRC 103675 / OCM 69 / GP-6</strain>
    </source>
</reference>
<name>F4BYA2_METSG</name>